<name>A0A4Y7KZR2_PAPSO</name>
<organism evidence="2 3">
    <name type="scientific">Papaver somniferum</name>
    <name type="common">Opium poppy</name>
    <dbReference type="NCBI Taxonomy" id="3469"/>
    <lineage>
        <taxon>Eukaryota</taxon>
        <taxon>Viridiplantae</taxon>
        <taxon>Streptophyta</taxon>
        <taxon>Embryophyta</taxon>
        <taxon>Tracheophyta</taxon>
        <taxon>Spermatophyta</taxon>
        <taxon>Magnoliopsida</taxon>
        <taxon>Ranunculales</taxon>
        <taxon>Papaveraceae</taxon>
        <taxon>Papaveroideae</taxon>
        <taxon>Papaver</taxon>
    </lineage>
</organism>
<keyword evidence="3" id="KW-1185">Reference proteome</keyword>
<gene>
    <name evidence="2" type="ORF">C5167_002448</name>
</gene>
<evidence type="ECO:0000256" key="1">
    <source>
        <dbReference type="SAM" id="SignalP"/>
    </source>
</evidence>
<feature type="chain" id="PRO_5021383699" evidence="1">
    <location>
        <begin position="26"/>
        <end position="48"/>
    </location>
</feature>
<dbReference type="EMBL" id="CM010723">
    <property type="protein sequence ID" value="RZC78257.1"/>
    <property type="molecule type" value="Genomic_DNA"/>
</dbReference>
<dbReference type="Proteomes" id="UP000316621">
    <property type="component" value="Chromosome 9"/>
</dbReference>
<sequence length="48" mass="5268">MQLIRSVLALIPVYFMATSMIPVQSKDKGGFDIQSLEQLNKEANEAAA</sequence>
<accession>A0A4Y7KZR2</accession>
<protein>
    <submittedName>
        <fullName evidence="2">Uncharacterized protein</fullName>
    </submittedName>
</protein>
<dbReference type="AlphaFoldDB" id="A0A4Y7KZR2"/>
<keyword evidence="1" id="KW-0732">Signal</keyword>
<feature type="signal peptide" evidence="1">
    <location>
        <begin position="1"/>
        <end position="25"/>
    </location>
</feature>
<reference evidence="2 3" key="1">
    <citation type="journal article" date="2018" name="Science">
        <title>The opium poppy genome and morphinan production.</title>
        <authorList>
            <person name="Guo L."/>
            <person name="Winzer T."/>
            <person name="Yang X."/>
            <person name="Li Y."/>
            <person name="Ning Z."/>
            <person name="He Z."/>
            <person name="Teodor R."/>
            <person name="Lu Y."/>
            <person name="Bowser T.A."/>
            <person name="Graham I.A."/>
            <person name="Ye K."/>
        </authorList>
    </citation>
    <scope>NUCLEOTIDE SEQUENCE [LARGE SCALE GENOMIC DNA]</scope>
    <source>
        <strain evidence="3">cv. HN1</strain>
        <tissue evidence="2">Leaves</tissue>
    </source>
</reference>
<evidence type="ECO:0000313" key="3">
    <source>
        <dbReference type="Proteomes" id="UP000316621"/>
    </source>
</evidence>
<proteinExistence type="predicted"/>
<evidence type="ECO:0000313" key="2">
    <source>
        <dbReference type="EMBL" id="RZC78257.1"/>
    </source>
</evidence>
<dbReference type="Gramene" id="RZC78257">
    <property type="protein sequence ID" value="RZC78257"/>
    <property type="gene ID" value="C5167_002448"/>
</dbReference>